<dbReference type="Proteomes" id="UP001501102">
    <property type="component" value="Unassembled WGS sequence"/>
</dbReference>
<organism evidence="2 3">
    <name type="scientific">Streptomyces thioluteus</name>
    <dbReference type="NCBI Taxonomy" id="66431"/>
    <lineage>
        <taxon>Bacteria</taxon>
        <taxon>Bacillati</taxon>
        <taxon>Actinomycetota</taxon>
        <taxon>Actinomycetes</taxon>
        <taxon>Kitasatosporales</taxon>
        <taxon>Streptomycetaceae</taxon>
        <taxon>Streptomyces</taxon>
    </lineage>
</organism>
<protein>
    <recommendedName>
        <fullName evidence="1">TerD domain-containing protein</fullName>
    </recommendedName>
</protein>
<evidence type="ECO:0000313" key="3">
    <source>
        <dbReference type="Proteomes" id="UP001501102"/>
    </source>
</evidence>
<dbReference type="Pfam" id="PF02342">
    <property type="entry name" value="TerD"/>
    <property type="match status" value="1"/>
</dbReference>
<evidence type="ECO:0000313" key="2">
    <source>
        <dbReference type="EMBL" id="GAA2925047.1"/>
    </source>
</evidence>
<dbReference type="EMBL" id="BAAAXZ010000080">
    <property type="protein sequence ID" value="GAA2925047.1"/>
    <property type="molecule type" value="Genomic_DNA"/>
</dbReference>
<reference evidence="2 3" key="1">
    <citation type="journal article" date="2019" name="Int. J. Syst. Evol. Microbiol.">
        <title>The Global Catalogue of Microorganisms (GCM) 10K type strain sequencing project: providing services to taxonomists for standard genome sequencing and annotation.</title>
        <authorList>
            <consortium name="The Broad Institute Genomics Platform"/>
            <consortium name="The Broad Institute Genome Sequencing Center for Infectious Disease"/>
            <person name="Wu L."/>
            <person name="Ma J."/>
        </authorList>
    </citation>
    <scope>NUCLEOTIDE SEQUENCE [LARGE SCALE GENOMIC DNA]</scope>
    <source>
        <strain evidence="2 3">JCM 4087</strain>
    </source>
</reference>
<sequence length="96" mass="10566">MERRRPRAARLRTEQLRRKFMGVPLTKGGNVSLSKQAPGLTAVTVGLGWQAGPGYDLDASALLCGPVREGADRPALRVLQQPHQPGRFRPARGQRR</sequence>
<dbReference type="InterPro" id="IPR003325">
    <property type="entry name" value="TerD"/>
</dbReference>
<evidence type="ECO:0000259" key="1">
    <source>
        <dbReference type="Pfam" id="PF02342"/>
    </source>
</evidence>
<proteinExistence type="predicted"/>
<feature type="domain" description="TerD" evidence="1">
    <location>
        <begin position="21"/>
        <end position="66"/>
    </location>
</feature>
<gene>
    <name evidence="2" type="ORF">GCM10020221_21250</name>
</gene>
<accession>A0ABN3WTH5</accession>
<keyword evidence="3" id="KW-1185">Reference proteome</keyword>
<name>A0ABN3WTH5_STRTU</name>
<comment type="caution">
    <text evidence="2">The sequence shown here is derived from an EMBL/GenBank/DDBJ whole genome shotgun (WGS) entry which is preliminary data.</text>
</comment>